<keyword evidence="2" id="KW-0472">Membrane</keyword>
<dbReference type="OrthoDB" id="424606at2759"/>
<proteinExistence type="predicted"/>
<evidence type="ECO:0000256" key="2">
    <source>
        <dbReference type="SAM" id="Phobius"/>
    </source>
</evidence>
<gene>
    <name evidence="4" type="ORF">SNAT2548_LOCUS2141</name>
</gene>
<keyword evidence="5" id="KW-1185">Reference proteome</keyword>
<keyword evidence="2" id="KW-0812">Transmembrane</keyword>
<name>A0A812HY64_9DINO</name>
<reference evidence="4" key="1">
    <citation type="submission" date="2021-02" db="EMBL/GenBank/DDBJ databases">
        <authorList>
            <person name="Dougan E. K."/>
            <person name="Rhodes N."/>
            <person name="Thang M."/>
            <person name="Chan C."/>
        </authorList>
    </citation>
    <scope>NUCLEOTIDE SEQUENCE</scope>
</reference>
<comment type="caution">
    <text evidence="4">The sequence shown here is derived from an EMBL/GenBank/DDBJ whole genome shotgun (WGS) entry which is preliminary data.</text>
</comment>
<evidence type="ECO:0000256" key="3">
    <source>
        <dbReference type="SAM" id="SignalP"/>
    </source>
</evidence>
<protein>
    <submittedName>
        <fullName evidence="4">Uncharacterized protein</fullName>
    </submittedName>
</protein>
<feature type="signal peptide" evidence="3">
    <location>
        <begin position="1"/>
        <end position="25"/>
    </location>
</feature>
<dbReference type="EMBL" id="CAJNDS010000119">
    <property type="protein sequence ID" value="CAE6965169.1"/>
    <property type="molecule type" value="Genomic_DNA"/>
</dbReference>
<dbReference type="Proteomes" id="UP000604046">
    <property type="component" value="Unassembled WGS sequence"/>
</dbReference>
<feature type="region of interest" description="Disordered" evidence="1">
    <location>
        <begin position="76"/>
        <end position="187"/>
    </location>
</feature>
<evidence type="ECO:0000256" key="1">
    <source>
        <dbReference type="SAM" id="MobiDB-lite"/>
    </source>
</evidence>
<evidence type="ECO:0000313" key="4">
    <source>
        <dbReference type="EMBL" id="CAE6965169.1"/>
    </source>
</evidence>
<keyword evidence="2" id="KW-1133">Transmembrane helix</keyword>
<keyword evidence="3" id="KW-0732">Signal</keyword>
<evidence type="ECO:0000313" key="5">
    <source>
        <dbReference type="Proteomes" id="UP000604046"/>
    </source>
</evidence>
<organism evidence="4 5">
    <name type="scientific">Symbiodinium natans</name>
    <dbReference type="NCBI Taxonomy" id="878477"/>
    <lineage>
        <taxon>Eukaryota</taxon>
        <taxon>Sar</taxon>
        <taxon>Alveolata</taxon>
        <taxon>Dinophyceae</taxon>
        <taxon>Suessiales</taxon>
        <taxon>Symbiodiniaceae</taxon>
        <taxon>Symbiodinium</taxon>
    </lineage>
</organism>
<accession>A0A812HY64</accession>
<feature type="chain" id="PRO_5033007523" evidence="3">
    <location>
        <begin position="26"/>
        <end position="639"/>
    </location>
</feature>
<dbReference type="AlphaFoldDB" id="A0A812HY64"/>
<feature type="transmembrane region" description="Helical" evidence="2">
    <location>
        <begin position="596"/>
        <end position="614"/>
    </location>
</feature>
<sequence length="639" mass="68351">MGRSALKWVAVWLLLHAATPFWSKAQEISGMEVGSYSRCPMSVFSTNRAPPFCDTTSTTTTSSTTFSSTTTLSSTTKTTSISTSSSTTSSSSTATTQTTSSTSSVSTSSTISASLTVTSRTQTTTSRSSTSTLSTTQTTVTSTRSSTTTATTSSTSRSSTASTTLTSLTSTSSTATSSSSTQTTRTTTTTFTNTTTTSTTFLGTTGTTTTLTESTTSVTSTSQTLTSSTVTAVTTTETSTTPTTTSITTMTLSSSTTTSSTTGTTRTITGTGTSATVTRTTSTVSSTTSTSMSTSLTTTTVLLQPCGNVCPLYAVSGCLNMMPGAWCSPDILVDPCVDYTTSFSLSCPRDNVDLSYVPDIVEPFPTTRCRVCGVGRLEKDQDEREGYFLADMYFGQNAVETVINEDPIIEYRVFVVDKLRRRLLPHPVAAVPKRPEEETSCCRVDSYRVHIATMLPAGSDRFMVIPVTRYGHELTVGATSDEIEDRVAEGPYFLGIKPVTNFSAWANHYTPSIGKQASGFKLQAEAMSLLRSATRIAQAGLRPATGLRATPLRAPMALVAPRSFVTRSLPRLGHNLEDHFDFAEYMCRMHSPIGEYLIWGLILSTFIISFGPLLHSNYYFTGRFLPKDQGNSQLCDDSW</sequence>